<dbReference type="PROSITE" id="PS50977">
    <property type="entry name" value="HTH_TETR_2"/>
    <property type="match status" value="1"/>
</dbReference>
<evidence type="ECO:0000313" key="5">
    <source>
        <dbReference type="Proteomes" id="UP000425817"/>
    </source>
</evidence>
<dbReference type="RefSeq" id="WP_157613493.1">
    <property type="nucleotide sequence ID" value="NZ_CP046622.1"/>
</dbReference>
<dbReference type="Pfam" id="PF17929">
    <property type="entry name" value="TetR_C_34"/>
    <property type="match status" value="1"/>
</dbReference>
<dbReference type="InterPro" id="IPR009057">
    <property type="entry name" value="Homeodomain-like_sf"/>
</dbReference>
<reference evidence="4 5" key="1">
    <citation type="submission" date="2019-12" db="EMBL/GenBank/DDBJ databases">
        <title>Hybrid Genome Assemblies of two High G+C Isolates from Undergraduate Microbiology Courses.</title>
        <authorList>
            <person name="Ne Ville C.J."/>
            <person name="Enright D."/>
            <person name="Hernandez I."/>
            <person name="Dodsworth J."/>
            <person name="Orwin P.M."/>
        </authorList>
    </citation>
    <scope>NUCLEOTIDE SEQUENCE [LARGE SCALE GENOMIC DNA]</scope>
    <source>
        <strain evidence="4 5">CSUSB</strain>
    </source>
</reference>
<dbReference type="Gene3D" id="1.10.357.10">
    <property type="entry name" value="Tetracycline Repressor, domain 2"/>
    <property type="match status" value="1"/>
</dbReference>
<keyword evidence="1 2" id="KW-0238">DNA-binding</keyword>
<dbReference type="AlphaFoldDB" id="A0A6I6HF65"/>
<gene>
    <name evidence="4" type="ORF">GOQ09_11180</name>
</gene>
<name>A0A6I6HF65_VARPD</name>
<organism evidence="4 5">
    <name type="scientific">Variovorax paradoxus</name>
    <dbReference type="NCBI Taxonomy" id="34073"/>
    <lineage>
        <taxon>Bacteria</taxon>
        <taxon>Pseudomonadati</taxon>
        <taxon>Pseudomonadota</taxon>
        <taxon>Betaproteobacteria</taxon>
        <taxon>Burkholderiales</taxon>
        <taxon>Comamonadaceae</taxon>
        <taxon>Variovorax</taxon>
    </lineage>
</organism>
<dbReference type="Proteomes" id="UP000425817">
    <property type="component" value="Chromosome"/>
</dbReference>
<dbReference type="GO" id="GO:0003677">
    <property type="term" value="F:DNA binding"/>
    <property type="evidence" value="ECO:0007669"/>
    <property type="project" value="UniProtKB-UniRule"/>
</dbReference>
<accession>A0A6I6HF65</accession>
<dbReference type="OrthoDB" id="63332at2"/>
<dbReference type="InterPro" id="IPR041483">
    <property type="entry name" value="TetR_C_34"/>
</dbReference>
<evidence type="ECO:0000259" key="3">
    <source>
        <dbReference type="PROSITE" id="PS50977"/>
    </source>
</evidence>
<evidence type="ECO:0000256" key="2">
    <source>
        <dbReference type="PROSITE-ProRule" id="PRU00335"/>
    </source>
</evidence>
<feature type="domain" description="HTH tetR-type" evidence="3">
    <location>
        <begin position="17"/>
        <end position="78"/>
    </location>
</feature>
<dbReference type="SUPFAM" id="SSF46689">
    <property type="entry name" value="Homeodomain-like"/>
    <property type="match status" value="1"/>
</dbReference>
<evidence type="ECO:0000256" key="1">
    <source>
        <dbReference type="ARBA" id="ARBA00023125"/>
    </source>
</evidence>
<evidence type="ECO:0000313" key="4">
    <source>
        <dbReference type="EMBL" id="QGW82114.1"/>
    </source>
</evidence>
<sequence length="222" mass="24621">MNSPSSYVRARSAEQKEERRRHLLATAREMLSQNPAALELGINELARQAEMTKSNVYRYFESSEAVLMDLLVEEFAAWHAELSTALARGGKAGASFEHIARVFASTVSARPLLCRLTSILPSFLERKVSFERMVEFKGNLLAVRQGAAQAFHARVPGMPVQAFEQVMKHTVPLIIGLWPLSNPAEMAAQVVELPELAGLQYDFEQDLAHALLTLMRGMAPAD</sequence>
<feature type="DNA-binding region" description="H-T-H motif" evidence="2">
    <location>
        <begin position="41"/>
        <end position="60"/>
    </location>
</feature>
<proteinExistence type="predicted"/>
<protein>
    <submittedName>
        <fullName evidence="4">TetR family transcriptional regulator</fullName>
    </submittedName>
</protein>
<dbReference type="EMBL" id="CP046622">
    <property type="protein sequence ID" value="QGW82114.1"/>
    <property type="molecule type" value="Genomic_DNA"/>
</dbReference>
<dbReference type="InterPro" id="IPR001647">
    <property type="entry name" value="HTH_TetR"/>
</dbReference>